<gene>
    <name evidence="2" type="ORF">SNOG_06642</name>
</gene>
<dbReference type="EMBL" id="CH445333">
    <property type="protein sequence ID" value="EAT86473.1"/>
    <property type="molecule type" value="Genomic_DNA"/>
</dbReference>
<dbReference type="RefSeq" id="XP_001797006.1">
    <property type="nucleotide sequence ID" value="XM_001796954.1"/>
</dbReference>
<name>Q0UNM2_PHANO</name>
<accession>Q0UNM2</accession>
<protein>
    <submittedName>
        <fullName evidence="2">Uncharacterized protein</fullName>
    </submittedName>
</protein>
<dbReference type="KEGG" id="pno:SNOG_06642"/>
<organism evidence="2 3">
    <name type="scientific">Phaeosphaeria nodorum (strain SN15 / ATCC MYA-4574 / FGSC 10173)</name>
    <name type="common">Glume blotch fungus</name>
    <name type="synonym">Parastagonospora nodorum</name>
    <dbReference type="NCBI Taxonomy" id="321614"/>
    <lineage>
        <taxon>Eukaryota</taxon>
        <taxon>Fungi</taxon>
        <taxon>Dikarya</taxon>
        <taxon>Ascomycota</taxon>
        <taxon>Pezizomycotina</taxon>
        <taxon>Dothideomycetes</taxon>
        <taxon>Pleosporomycetidae</taxon>
        <taxon>Pleosporales</taxon>
        <taxon>Pleosporineae</taxon>
        <taxon>Phaeosphaeriaceae</taxon>
        <taxon>Parastagonospora</taxon>
    </lineage>
</organism>
<reference evidence="3" key="1">
    <citation type="journal article" date="2007" name="Plant Cell">
        <title>Dothideomycete-plant interactions illuminated by genome sequencing and EST analysis of the wheat pathogen Stagonospora nodorum.</title>
        <authorList>
            <person name="Hane J.K."/>
            <person name="Lowe R.G."/>
            <person name="Solomon P.S."/>
            <person name="Tan K.C."/>
            <person name="Schoch C.L."/>
            <person name="Spatafora J.W."/>
            <person name="Crous P.W."/>
            <person name="Kodira C."/>
            <person name="Birren B.W."/>
            <person name="Galagan J.E."/>
            <person name="Torriani S.F."/>
            <person name="McDonald B.A."/>
            <person name="Oliver R.P."/>
        </authorList>
    </citation>
    <scope>NUCLEOTIDE SEQUENCE [LARGE SCALE GENOMIC DNA]</scope>
    <source>
        <strain evidence="3">SN15 / ATCC MYA-4574 / FGSC 10173</strain>
    </source>
</reference>
<dbReference type="InParanoid" id="Q0UNM2"/>
<proteinExistence type="predicted"/>
<feature type="region of interest" description="Disordered" evidence="1">
    <location>
        <begin position="72"/>
        <end position="116"/>
    </location>
</feature>
<dbReference type="HOGENOM" id="CLU_2004735_0_0_1"/>
<dbReference type="AlphaFoldDB" id="Q0UNM2"/>
<dbReference type="Proteomes" id="UP000001055">
    <property type="component" value="Unassembled WGS sequence"/>
</dbReference>
<evidence type="ECO:0000313" key="3">
    <source>
        <dbReference type="Proteomes" id="UP000001055"/>
    </source>
</evidence>
<dbReference type="GeneID" id="5973885"/>
<evidence type="ECO:0000313" key="2">
    <source>
        <dbReference type="EMBL" id="EAT86473.1"/>
    </source>
</evidence>
<sequence>MFIRRDAVQFQIPDSRFQIPDSRFQIPDSRFQMLIRPSLPNGGIPWAVTRPLLPASSLPVFGTVLTPYTICHNTTRNKPSLPTKRRRHPAASKAAPPPLSIAPRRAPHPGTQASRIELRICASA</sequence>
<evidence type="ECO:0000256" key="1">
    <source>
        <dbReference type="SAM" id="MobiDB-lite"/>
    </source>
</evidence>